<dbReference type="EMBL" id="SMRU01000058">
    <property type="protein sequence ID" value="TDF86891.1"/>
    <property type="molecule type" value="Genomic_DNA"/>
</dbReference>
<dbReference type="OrthoDB" id="3786493at2"/>
<dbReference type="InterPro" id="IPR014914">
    <property type="entry name" value="RES_dom"/>
</dbReference>
<dbReference type="Pfam" id="PF08808">
    <property type="entry name" value="RES"/>
    <property type="match status" value="1"/>
</dbReference>
<keyword evidence="3" id="KW-1185">Reference proteome</keyword>
<evidence type="ECO:0000313" key="3">
    <source>
        <dbReference type="Proteomes" id="UP000295511"/>
    </source>
</evidence>
<organism evidence="2 3">
    <name type="scientific">Arthrobacter terricola</name>
    <dbReference type="NCBI Taxonomy" id="2547396"/>
    <lineage>
        <taxon>Bacteria</taxon>
        <taxon>Bacillati</taxon>
        <taxon>Actinomycetota</taxon>
        <taxon>Actinomycetes</taxon>
        <taxon>Micrococcales</taxon>
        <taxon>Micrococcaceae</taxon>
        <taxon>Arthrobacter</taxon>
    </lineage>
</organism>
<dbReference type="Proteomes" id="UP000295511">
    <property type="component" value="Unassembled WGS sequence"/>
</dbReference>
<reference evidence="2 3" key="1">
    <citation type="submission" date="2019-03" db="EMBL/GenBank/DDBJ databases">
        <title>Whole genome sequence of Arthrobacter sp JH1-1.</title>
        <authorList>
            <person name="Trinh H.N."/>
        </authorList>
    </citation>
    <scope>NUCLEOTIDE SEQUENCE [LARGE SCALE GENOMIC DNA]</scope>
    <source>
        <strain evidence="2 3">JH1-1</strain>
    </source>
</reference>
<dbReference type="RefSeq" id="WP_133207015.1">
    <property type="nucleotide sequence ID" value="NZ_SMRU01000058.1"/>
</dbReference>
<gene>
    <name evidence="2" type="ORF">E1809_25390</name>
</gene>
<comment type="caution">
    <text evidence="2">The sequence shown here is derived from an EMBL/GenBank/DDBJ whole genome shotgun (WGS) entry which is preliminary data.</text>
</comment>
<sequence length="212" mass="22936">MVGPVPPPPSPFDPQRLVLPEGTVLHRVYGAGPDGKRLPTSFNPGLGEPTRFAFFDDEHGVPVPVLYAAENVETAVCESIVHHLPAAGGTLFPRQYADRIAAGITTLRPLNLASFRGVGLRHFGLDRSQLTDTDSAWYADTVKWAEAAWKTGLDGCVWTSRRLDSGAAYVFFGHASDAFGISASVAPKVFLNGPDLNWLIDFCAFINIDVEL</sequence>
<evidence type="ECO:0000259" key="1">
    <source>
        <dbReference type="SMART" id="SM00953"/>
    </source>
</evidence>
<feature type="domain" description="RES" evidence="1">
    <location>
        <begin position="42"/>
        <end position="185"/>
    </location>
</feature>
<dbReference type="SMART" id="SM00953">
    <property type="entry name" value="RES"/>
    <property type="match status" value="1"/>
</dbReference>
<proteinExistence type="predicted"/>
<protein>
    <submittedName>
        <fullName evidence="2">RES domain-containing protein</fullName>
    </submittedName>
</protein>
<accession>A0A4R5K4R3</accession>
<name>A0A4R5K4R3_9MICC</name>
<dbReference type="AlphaFoldDB" id="A0A4R5K4R3"/>
<evidence type="ECO:0000313" key="2">
    <source>
        <dbReference type="EMBL" id="TDF86891.1"/>
    </source>
</evidence>